<evidence type="ECO:0000313" key="1">
    <source>
        <dbReference type="EMBL" id="CAK7337743.1"/>
    </source>
</evidence>
<organism evidence="1 2">
    <name type="scientific">Dovyalis caffra</name>
    <dbReference type="NCBI Taxonomy" id="77055"/>
    <lineage>
        <taxon>Eukaryota</taxon>
        <taxon>Viridiplantae</taxon>
        <taxon>Streptophyta</taxon>
        <taxon>Embryophyta</taxon>
        <taxon>Tracheophyta</taxon>
        <taxon>Spermatophyta</taxon>
        <taxon>Magnoliopsida</taxon>
        <taxon>eudicotyledons</taxon>
        <taxon>Gunneridae</taxon>
        <taxon>Pentapetalae</taxon>
        <taxon>rosids</taxon>
        <taxon>fabids</taxon>
        <taxon>Malpighiales</taxon>
        <taxon>Salicaceae</taxon>
        <taxon>Flacourtieae</taxon>
        <taxon>Dovyalis</taxon>
    </lineage>
</organism>
<dbReference type="AlphaFoldDB" id="A0AAV1RNX7"/>
<gene>
    <name evidence="1" type="ORF">DCAF_LOCUS12781</name>
</gene>
<proteinExistence type="predicted"/>
<evidence type="ECO:0000313" key="2">
    <source>
        <dbReference type="Proteomes" id="UP001314170"/>
    </source>
</evidence>
<protein>
    <submittedName>
        <fullName evidence="1">Uncharacterized protein</fullName>
    </submittedName>
</protein>
<sequence>MVPVVLSNEVCRRRIARDVGTLLGLLSRHVDDRIGGGSIGCADKSCGNVLAWFRAYEVVMRIWLLAALAYEEACMVMRCGELLSYGCGVRGPLAYGGVGGVRAGQ</sequence>
<keyword evidence="2" id="KW-1185">Reference proteome</keyword>
<comment type="caution">
    <text evidence="1">The sequence shown here is derived from an EMBL/GenBank/DDBJ whole genome shotgun (WGS) entry which is preliminary data.</text>
</comment>
<dbReference type="Proteomes" id="UP001314170">
    <property type="component" value="Unassembled WGS sequence"/>
</dbReference>
<dbReference type="EMBL" id="CAWUPB010001108">
    <property type="protein sequence ID" value="CAK7337743.1"/>
    <property type="molecule type" value="Genomic_DNA"/>
</dbReference>
<accession>A0AAV1RNX7</accession>
<reference evidence="1 2" key="1">
    <citation type="submission" date="2024-01" db="EMBL/GenBank/DDBJ databases">
        <authorList>
            <person name="Waweru B."/>
        </authorList>
    </citation>
    <scope>NUCLEOTIDE SEQUENCE [LARGE SCALE GENOMIC DNA]</scope>
</reference>
<name>A0AAV1RNX7_9ROSI</name>